<sequence length="69" mass="7560">MDGRCFVFGVLVVRDFCEFGLLVRIQSKWEKDIVEKIKGIAEAKKIQGWPGVTGSGGAGVWSFYCCVSG</sequence>
<gene>
    <name evidence="1" type="ORF">KDK_56720</name>
</gene>
<evidence type="ECO:0000313" key="1">
    <source>
        <dbReference type="EMBL" id="GCE21872.1"/>
    </source>
</evidence>
<reference evidence="2" key="1">
    <citation type="submission" date="2018-12" db="EMBL/GenBank/DDBJ databases">
        <title>Tengunoibacter tsumagoiensis gen. nov., sp. nov., Dictyobacter kobayashii sp. nov., D. alpinus sp. nov., and D. joshuensis sp. nov. and description of Dictyobacteraceae fam. nov. within the order Ktedonobacterales isolated from Tengu-no-mugimeshi.</title>
        <authorList>
            <person name="Wang C.M."/>
            <person name="Zheng Y."/>
            <person name="Sakai Y."/>
            <person name="Toyoda A."/>
            <person name="Minakuchi Y."/>
            <person name="Abe K."/>
            <person name="Yokota A."/>
            <person name="Yabe S."/>
        </authorList>
    </citation>
    <scope>NUCLEOTIDE SEQUENCE [LARGE SCALE GENOMIC DNA]</scope>
    <source>
        <strain evidence="2">Uno11</strain>
    </source>
</reference>
<dbReference type="AlphaFoldDB" id="A0A402AS04"/>
<protein>
    <submittedName>
        <fullName evidence="1">Uncharacterized protein</fullName>
    </submittedName>
</protein>
<dbReference type="EMBL" id="BIFS01000001">
    <property type="protein sequence ID" value="GCE21872.1"/>
    <property type="molecule type" value="Genomic_DNA"/>
</dbReference>
<dbReference type="Proteomes" id="UP000287188">
    <property type="component" value="Unassembled WGS sequence"/>
</dbReference>
<proteinExistence type="predicted"/>
<name>A0A402AS04_9CHLR</name>
<evidence type="ECO:0000313" key="2">
    <source>
        <dbReference type="Proteomes" id="UP000287188"/>
    </source>
</evidence>
<comment type="caution">
    <text evidence="1">The sequence shown here is derived from an EMBL/GenBank/DDBJ whole genome shotgun (WGS) entry which is preliminary data.</text>
</comment>
<keyword evidence="2" id="KW-1185">Reference proteome</keyword>
<accession>A0A402AS04</accession>
<organism evidence="1 2">
    <name type="scientific">Dictyobacter kobayashii</name>
    <dbReference type="NCBI Taxonomy" id="2014872"/>
    <lineage>
        <taxon>Bacteria</taxon>
        <taxon>Bacillati</taxon>
        <taxon>Chloroflexota</taxon>
        <taxon>Ktedonobacteria</taxon>
        <taxon>Ktedonobacterales</taxon>
        <taxon>Dictyobacteraceae</taxon>
        <taxon>Dictyobacter</taxon>
    </lineage>
</organism>